<name>A0AA41D9U4_9BACT</name>
<feature type="transmembrane region" description="Helical" evidence="6">
    <location>
        <begin position="252"/>
        <end position="270"/>
    </location>
</feature>
<comment type="caution">
    <text evidence="7">The sequence shown here is derived from an EMBL/GenBank/DDBJ whole genome shotgun (WGS) entry which is preliminary data.</text>
</comment>
<evidence type="ECO:0000256" key="4">
    <source>
        <dbReference type="ARBA" id="ARBA00022989"/>
    </source>
</evidence>
<dbReference type="InterPro" id="IPR001204">
    <property type="entry name" value="Phos_transporter"/>
</dbReference>
<feature type="transmembrane region" description="Helical" evidence="6">
    <location>
        <begin position="148"/>
        <end position="173"/>
    </location>
</feature>
<feature type="transmembrane region" description="Helical" evidence="6">
    <location>
        <begin position="6"/>
        <end position="24"/>
    </location>
</feature>
<evidence type="ECO:0000256" key="6">
    <source>
        <dbReference type="RuleBase" id="RU363058"/>
    </source>
</evidence>
<dbReference type="GO" id="GO:0016020">
    <property type="term" value="C:membrane"/>
    <property type="evidence" value="ECO:0007669"/>
    <property type="project" value="UniProtKB-SubCell"/>
</dbReference>
<keyword evidence="6" id="KW-0592">Phosphate transport</keyword>
<gene>
    <name evidence="7" type="ORF">H6D15_00970</name>
</gene>
<dbReference type="RefSeq" id="WP_204968704.1">
    <property type="nucleotide sequence ID" value="NZ_JAAZTS010000001.1"/>
</dbReference>
<evidence type="ECO:0000313" key="8">
    <source>
        <dbReference type="Proteomes" id="UP000698924"/>
    </source>
</evidence>
<dbReference type="Proteomes" id="UP000698924">
    <property type="component" value="Unassembled WGS sequence"/>
</dbReference>
<feature type="transmembrane region" description="Helical" evidence="6">
    <location>
        <begin position="313"/>
        <end position="331"/>
    </location>
</feature>
<feature type="transmembrane region" description="Helical" evidence="6">
    <location>
        <begin position="225"/>
        <end position="245"/>
    </location>
</feature>
<keyword evidence="8" id="KW-1185">Reference proteome</keyword>
<comment type="similarity">
    <text evidence="6">Belongs to the inorganic phosphate transporter (PiT) (TC 2.A.20) family.</text>
</comment>
<dbReference type="PANTHER" id="PTHR11101">
    <property type="entry name" value="PHOSPHATE TRANSPORTER"/>
    <property type="match status" value="1"/>
</dbReference>
<sequence length="748" mass="82660">METIYLGIVIFLFVLAIFDLVVGVSNDAVNFLNSAIGAKAASFKTIIFIAGVGVFIGAALSNGMMDIARHGIYQPQHFYFAEIMCILLAVMLTDVVLLDVFNTMGMPTSTTVSMVFELLGGTFALSLIKVYSSEGTLGLGDLINTDKALSVIMAIFVSVAIAFFFGMLVQWLARIVFTFNYKKHMKYSIGIFGGIAATSIIYFMLIKGLKDSSFMTPEYNHWIQAHTLELVGAFFVFFTVLMQVLHICKVNVFKVVVLMGTFALALAFAGNDLVNFIGVPLAGYSSFLDYTANGQAAGPNGFLMTSLLGSAQTPWYFLLGSGAVMVIALATSKKAHNVIKTSVDLSRQDEGEENFGSTPIARTLVRFSMTLATGISKITPESTKRWIDTRFRKDEAIIADGAAFDMVRASVNLVLAGLLIALGTSLKLPLSTTYVTFMVAMGSSLADRAWGRDSAVFRITGVLSVIGGWFITAGAAFTFCFFVTLFIHYGGTVAIILLIGVAVFLLIRSQIMFKKRKAKEKKDETLKQLLSSSDNAEILRLLQTHTREELGKILAFTEENFERISTSFLHENLRGLRRSMGSVKFEKQLIKQMKRTGTLAMSHLDNNTILEKGLYYYQGNDFASELVYSVGRLCEPCLEHVDNNFKPLDAIQKGEFADVTEGITYLLQVCRSRIENNNYDDMDTDIRKANELNGQLAHLKREELQRIQSHTGSIKVSMVYLTMVQEAQNVVTYASNLLKVSRKFQAEE</sequence>
<feature type="transmembrane region" description="Helical" evidence="6">
    <location>
        <begin position="185"/>
        <end position="205"/>
    </location>
</feature>
<reference evidence="7 8" key="1">
    <citation type="journal article" date="2021" name="Sci. Rep.">
        <title>The distribution of antibiotic resistance genes in chicken gut microbiota commensals.</title>
        <authorList>
            <person name="Juricova H."/>
            <person name="Matiasovicova J."/>
            <person name="Kubasova T."/>
            <person name="Cejkova D."/>
            <person name="Rychlik I."/>
        </authorList>
    </citation>
    <scope>NUCLEOTIDE SEQUENCE [LARGE SCALE GENOMIC DNA]</scope>
    <source>
        <strain evidence="7 8">An421</strain>
    </source>
</reference>
<feature type="transmembrane region" description="Helical" evidence="6">
    <location>
        <begin position="409"/>
        <end position="426"/>
    </location>
</feature>
<organism evidence="7 8">
    <name type="scientific">Caecibacteroides pullorum</name>
    <dbReference type="NCBI Taxonomy" id="2725562"/>
    <lineage>
        <taxon>Bacteria</taxon>
        <taxon>Pseudomonadati</taxon>
        <taxon>Bacteroidota</taxon>
        <taxon>Bacteroidia</taxon>
        <taxon>Bacteroidales</taxon>
        <taxon>Bacteroidaceae</taxon>
        <taxon>Caecibacteroides</taxon>
    </lineage>
</organism>
<dbReference type="GO" id="GO:0005315">
    <property type="term" value="F:phosphate transmembrane transporter activity"/>
    <property type="evidence" value="ECO:0007669"/>
    <property type="project" value="InterPro"/>
</dbReference>
<feature type="transmembrane region" description="Helical" evidence="6">
    <location>
        <begin position="77"/>
        <end position="98"/>
    </location>
</feature>
<dbReference type="GO" id="GO:0035435">
    <property type="term" value="P:phosphate ion transmembrane transport"/>
    <property type="evidence" value="ECO:0007669"/>
    <property type="project" value="TreeGrafter"/>
</dbReference>
<evidence type="ECO:0000256" key="5">
    <source>
        <dbReference type="ARBA" id="ARBA00023136"/>
    </source>
</evidence>
<evidence type="ECO:0000256" key="1">
    <source>
        <dbReference type="ARBA" id="ARBA00004141"/>
    </source>
</evidence>
<dbReference type="PANTHER" id="PTHR11101:SF16">
    <property type="entry name" value="PHOSPHATE TRANSPORTER"/>
    <property type="match status" value="1"/>
</dbReference>
<evidence type="ECO:0000256" key="3">
    <source>
        <dbReference type="ARBA" id="ARBA00022692"/>
    </source>
</evidence>
<dbReference type="AlphaFoldDB" id="A0AA41D9U4"/>
<evidence type="ECO:0000313" key="7">
    <source>
        <dbReference type="EMBL" id="MBM6856185.1"/>
    </source>
</evidence>
<dbReference type="EMBL" id="JACJMO010000001">
    <property type="protein sequence ID" value="MBM6856185.1"/>
    <property type="molecule type" value="Genomic_DNA"/>
</dbReference>
<dbReference type="Pfam" id="PF01384">
    <property type="entry name" value="PHO4"/>
    <property type="match status" value="1"/>
</dbReference>
<protein>
    <recommendedName>
        <fullName evidence="6">Phosphate transporter</fullName>
    </recommendedName>
</protein>
<keyword evidence="2 6" id="KW-0813">Transport</keyword>
<feature type="transmembrane region" description="Helical" evidence="6">
    <location>
        <begin position="462"/>
        <end position="487"/>
    </location>
</feature>
<feature type="transmembrane region" description="Helical" evidence="6">
    <location>
        <begin position="493"/>
        <end position="513"/>
    </location>
</feature>
<keyword evidence="5 6" id="KW-0472">Membrane</keyword>
<keyword evidence="3 6" id="KW-0812">Transmembrane</keyword>
<feature type="transmembrane region" description="Helical" evidence="6">
    <location>
        <begin position="110"/>
        <end position="128"/>
    </location>
</feature>
<feature type="transmembrane region" description="Helical" evidence="6">
    <location>
        <begin position="45"/>
        <end position="65"/>
    </location>
</feature>
<keyword evidence="4 6" id="KW-1133">Transmembrane helix</keyword>
<accession>A0AA41D9U4</accession>
<evidence type="ECO:0000256" key="2">
    <source>
        <dbReference type="ARBA" id="ARBA00022448"/>
    </source>
</evidence>
<proteinExistence type="inferred from homology"/>
<comment type="subcellular location">
    <subcellularLocation>
        <location evidence="1 6">Membrane</location>
        <topology evidence="1 6">Multi-pass membrane protein</topology>
    </subcellularLocation>
</comment>